<keyword evidence="1" id="KW-0175">Coiled coil</keyword>
<sequence length="134" mass="15914">MEENIIEKIEKISLNTINQESYNEKKGLKSKIRDLENIIETKILQLQNQLKESKEKEKVDEYDFSEILNEFKEDIKKKLEETNELIIKKIEEQNIKHLKLFNILVSLKNENSSINKSISLLNERIHMIEEDIGD</sequence>
<organism evidence="2 3">
    <name type="scientific">Plasmodium gallinaceum</name>
    <dbReference type="NCBI Taxonomy" id="5849"/>
    <lineage>
        <taxon>Eukaryota</taxon>
        <taxon>Sar</taxon>
        <taxon>Alveolata</taxon>
        <taxon>Apicomplexa</taxon>
        <taxon>Aconoidasida</taxon>
        <taxon>Haemosporida</taxon>
        <taxon>Plasmodiidae</taxon>
        <taxon>Plasmodium</taxon>
        <taxon>Plasmodium (Haemamoeba)</taxon>
    </lineage>
</organism>
<protein>
    <submittedName>
        <fullName evidence="2">Uncharacterized protein</fullName>
    </submittedName>
</protein>
<proteinExistence type="predicted"/>
<dbReference type="AlphaFoldDB" id="A0A1J1GR08"/>
<feature type="coiled-coil region" evidence="1">
    <location>
        <begin position="18"/>
        <end position="96"/>
    </location>
</feature>
<reference evidence="2" key="1">
    <citation type="submission" date="2015-04" db="EMBL/GenBank/DDBJ databases">
        <authorList>
            <consortium name="Pathogen Informatics"/>
        </authorList>
    </citation>
    <scope>NUCLEOTIDE SEQUENCE [LARGE SCALE GENOMIC DNA]</scope>
    <source>
        <strain evidence="2">8A</strain>
    </source>
</reference>
<evidence type="ECO:0000256" key="1">
    <source>
        <dbReference type="SAM" id="Coils"/>
    </source>
</evidence>
<evidence type="ECO:0000313" key="2">
    <source>
        <dbReference type="EMBL" id="CRG94975.1"/>
    </source>
</evidence>
<dbReference type="GeneID" id="39730900"/>
<evidence type="ECO:0000313" key="3">
    <source>
        <dbReference type="Proteomes" id="UP000220797"/>
    </source>
</evidence>
<dbReference type="EMBL" id="CVMV01000032">
    <property type="protein sequence ID" value="CRG94975.1"/>
    <property type="molecule type" value="Genomic_DNA"/>
</dbReference>
<dbReference type="RefSeq" id="XP_028527788.1">
    <property type="nucleotide sequence ID" value="XM_028671103.1"/>
</dbReference>
<accession>A0A1J1GR08</accession>
<name>A0A1J1GR08_PLAGA</name>
<gene>
    <name evidence="2" type="ORF">PGAL8A_00237200</name>
</gene>
<dbReference type="Proteomes" id="UP000220797">
    <property type="component" value="Unassembled WGS sequence"/>
</dbReference>
<comment type="caution">
    <text evidence="2">The sequence shown here is derived from an EMBL/GenBank/DDBJ whole genome shotgun (WGS) entry which is preliminary data.</text>
</comment>
<dbReference type="OrthoDB" id="392316at2759"/>
<dbReference type="VEuPathDB" id="PlasmoDB:PGAL8A_00237200"/>
<dbReference type="OMA" id="NERIHMI"/>
<keyword evidence="3" id="KW-1185">Reference proteome</keyword>